<proteinExistence type="predicted"/>
<dbReference type="InterPro" id="IPR040144">
    <property type="entry name" value="RAP1GDS1"/>
</dbReference>
<keyword evidence="2" id="KW-1185">Reference proteome</keyword>
<protein>
    <submittedName>
        <fullName evidence="1">Uncharacterized protein</fullName>
    </submittedName>
</protein>
<gene>
    <name evidence="1" type="ORF">SKAU_G00142330</name>
</gene>
<dbReference type="EMBL" id="JAINUF010000004">
    <property type="protein sequence ID" value="KAJ8365402.1"/>
    <property type="molecule type" value="Genomic_DNA"/>
</dbReference>
<dbReference type="Proteomes" id="UP001152622">
    <property type="component" value="Chromosome 4"/>
</dbReference>
<dbReference type="InterPro" id="IPR011989">
    <property type="entry name" value="ARM-like"/>
</dbReference>
<dbReference type="Gene3D" id="1.25.10.10">
    <property type="entry name" value="Leucine-rich Repeat Variant"/>
    <property type="match status" value="1"/>
</dbReference>
<reference evidence="1" key="1">
    <citation type="journal article" date="2023" name="Science">
        <title>Genome structures resolve the early diversification of teleost fishes.</title>
        <authorList>
            <person name="Parey E."/>
            <person name="Louis A."/>
            <person name="Montfort J."/>
            <person name="Bouchez O."/>
            <person name="Roques C."/>
            <person name="Iampietro C."/>
            <person name="Lluch J."/>
            <person name="Castinel A."/>
            <person name="Donnadieu C."/>
            <person name="Desvignes T."/>
            <person name="Floi Bucao C."/>
            <person name="Jouanno E."/>
            <person name="Wen M."/>
            <person name="Mejri S."/>
            <person name="Dirks R."/>
            <person name="Jansen H."/>
            <person name="Henkel C."/>
            <person name="Chen W.J."/>
            <person name="Zahm M."/>
            <person name="Cabau C."/>
            <person name="Klopp C."/>
            <person name="Thompson A.W."/>
            <person name="Robinson-Rechavi M."/>
            <person name="Braasch I."/>
            <person name="Lecointre G."/>
            <person name="Bobe J."/>
            <person name="Postlethwait J.H."/>
            <person name="Berthelot C."/>
            <person name="Roest Crollius H."/>
            <person name="Guiguen Y."/>
        </authorList>
    </citation>
    <scope>NUCLEOTIDE SEQUENCE</scope>
    <source>
        <strain evidence="1">WJC10195</strain>
    </source>
</reference>
<dbReference type="SUPFAM" id="SSF48371">
    <property type="entry name" value="ARM repeat"/>
    <property type="match status" value="1"/>
</dbReference>
<accession>A0A9Q1J295</accession>
<dbReference type="AlphaFoldDB" id="A0A9Q1J295"/>
<sequence length="274" mass="30464">MDPLNEALVAISVSTELIEEELRPHLDTLLTALQGRKKGSAWQIADSGILPLLAEILRSRNTLKLKTVLIVSELAGEARGRCMEAGLGTALLALLNSTDQDLLLHTCRAIGRMCYDNSLLQDHLVRNGAIPQLAAILQKYPRNEALVSACLVALCSLADMGEEDSSGLTWEELGHVSEGEVAYRGTHRHSFTFASKVTVVRLNQRSGNRHSVTVEVVHRCSRALWGAHVARQTGGRFRPSLFEVCRRFYRIIKYGIRNIPKTRSLKSRVFHTFL</sequence>
<dbReference type="InterPro" id="IPR016024">
    <property type="entry name" value="ARM-type_fold"/>
</dbReference>
<organism evidence="1 2">
    <name type="scientific">Synaphobranchus kaupii</name>
    <name type="common">Kaup's arrowtooth eel</name>
    <dbReference type="NCBI Taxonomy" id="118154"/>
    <lineage>
        <taxon>Eukaryota</taxon>
        <taxon>Metazoa</taxon>
        <taxon>Chordata</taxon>
        <taxon>Craniata</taxon>
        <taxon>Vertebrata</taxon>
        <taxon>Euteleostomi</taxon>
        <taxon>Actinopterygii</taxon>
        <taxon>Neopterygii</taxon>
        <taxon>Teleostei</taxon>
        <taxon>Anguilliformes</taxon>
        <taxon>Synaphobranchidae</taxon>
        <taxon>Synaphobranchus</taxon>
    </lineage>
</organism>
<comment type="caution">
    <text evidence="1">The sequence shown here is derived from an EMBL/GenBank/DDBJ whole genome shotgun (WGS) entry which is preliminary data.</text>
</comment>
<dbReference type="GO" id="GO:0005085">
    <property type="term" value="F:guanyl-nucleotide exchange factor activity"/>
    <property type="evidence" value="ECO:0007669"/>
    <property type="project" value="InterPro"/>
</dbReference>
<dbReference type="OrthoDB" id="8751357at2759"/>
<dbReference type="PANTHER" id="PTHR10957">
    <property type="entry name" value="RAP1 GTPASE-GDP DISSOCIATION STIMULATOR 1"/>
    <property type="match status" value="1"/>
</dbReference>
<evidence type="ECO:0000313" key="1">
    <source>
        <dbReference type="EMBL" id="KAJ8365402.1"/>
    </source>
</evidence>
<evidence type="ECO:0000313" key="2">
    <source>
        <dbReference type="Proteomes" id="UP001152622"/>
    </source>
</evidence>
<name>A0A9Q1J295_SYNKA</name>